<dbReference type="AlphaFoldDB" id="A0A9J5Z9L3"/>
<proteinExistence type="predicted"/>
<accession>A0A9J5Z9L3</accession>
<comment type="caution">
    <text evidence="1">The sequence shown here is derived from an EMBL/GenBank/DDBJ whole genome shotgun (WGS) entry which is preliminary data.</text>
</comment>
<dbReference type="EMBL" id="JACXVP010000005">
    <property type="protein sequence ID" value="KAG5607630.1"/>
    <property type="molecule type" value="Genomic_DNA"/>
</dbReference>
<gene>
    <name evidence="1" type="ORF">H5410_029122</name>
</gene>
<keyword evidence="2" id="KW-1185">Reference proteome</keyword>
<dbReference type="Proteomes" id="UP000824120">
    <property type="component" value="Chromosome 5"/>
</dbReference>
<organism evidence="1 2">
    <name type="scientific">Solanum commersonii</name>
    <name type="common">Commerson's wild potato</name>
    <name type="synonym">Commerson's nightshade</name>
    <dbReference type="NCBI Taxonomy" id="4109"/>
    <lineage>
        <taxon>Eukaryota</taxon>
        <taxon>Viridiplantae</taxon>
        <taxon>Streptophyta</taxon>
        <taxon>Embryophyta</taxon>
        <taxon>Tracheophyta</taxon>
        <taxon>Spermatophyta</taxon>
        <taxon>Magnoliopsida</taxon>
        <taxon>eudicotyledons</taxon>
        <taxon>Gunneridae</taxon>
        <taxon>Pentapetalae</taxon>
        <taxon>asterids</taxon>
        <taxon>lamiids</taxon>
        <taxon>Solanales</taxon>
        <taxon>Solanaceae</taxon>
        <taxon>Solanoideae</taxon>
        <taxon>Solaneae</taxon>
        <taxon>Solanum</taxon>
    </lineage>
</organism>
<evidence type="ECO:0000313" key="2">
    <source>
        <dbReference type="Proteomes" id="UP000824120"/>
    </source>
</evidence>
<evidence type="ECO:0000313" key="1">
    <source>
        <dbReference type="EMBL" id="KAG5607630.1"/>
    </source>
</evidence>
<protein>
    <submittedName>
        <fullName evidence="1">Uncharacterized protein</fullName>
    </submittedName>
</protein>
<name>A0A9J5Z9L3_SOLCO</name>
<reference evidence="1 2" key="1">
    <citation type="submission" date="2020-09" db="EMBL/GenBank/DDBJ databases">
        <title>De no assembly of potato wild relative species, Solanum commersonii.</title>
        <authorList>
            <person name="Cho K."/>
        </authorList>
    </citation>
    <scope>NUCLEOTIDE SEQUENCE [LARGE SCALE GENOMIC DNA]</scope>
    <source>
        <strain evidence="1">LZ3.2</strain>
        <tissue evidence="1">Leaf</tissue>
    </source>
</reference>
<sequence length="104" mass="11970">MLHLSIQEIYKICQAKNHQQLHEQLYNHLGAATYRIQMKKLFSRNRETSAVKLTLLNYEEKHNPTEAAAMVTAEATKPKTLDTSNKPSKRKHKTVIVAAPMKRD</sequence>